<dbReference type="InterPro" id="IPR050179">
    <property type="entry name" value="Trans_hexapeptide_repeat"/>
</dbReference>
<organism evidence="2 3">
    <name type="scientific">Oceanospirillum linum</name>
    <dbReference type="NCBI Taxonomy" id="966"/>
    <lineage>
        <taxon>Bacteria</taxon>
        <taxon>Pseudomonadati</taxon>
        <taxon>Pseudomonadota</taxon>
        <taxon>Gammaproteobacteria</taxon>
        <taxon>Oceanospirillales</taxon>
        <taxon>Oceanospirillaceae</taxon>
        <taxon>Oceanospirillum</taxon>
    </lineage>
</organism>
<dbReference type="SUPFAM" id="SSF51161">
    <property type="entry name" value="Trimeric LpxA-like enzymes"/>
    <property type="match status" value="1"/>
</dbReference>
<protein>
    <recommendedName>
        <fullName evidence="4">Acetyltransferase</fullName>
    </recommendedName>
</protein>
<sequence length="149" mass="16075">MTPLKALFLYLFRSVTGFRKNKFHPLVWISGEPEFGSNVYISGFSEVYAKGARVSIGDNCDIASFVVINCADSHRKAIGLSDTISRKDITIEHSVFIGSHVMVKGGAHISHHSVIAAGTMVDAGYIPPYSLVCGNPMVVKAGYYASDCA</sequence>
<dbReference type="Proteomes" id="UP000190064">
    <property type="component" value="Unassembled WGS sequence"/>
</dbReference>
<proteinExistence type="inferred from homology"/>
<evidence type="ECO:0000313" key="3">
    <source>
        <dbReference type="Proteomes" id="UP000190064"/>
    </source>
</evidence>
<accession>A0A1T1HE01</accession>
<evidence type="ECO:0008006" key="4">
    <source>
        <dbReference type="Google" id="ProtNLM"/>
    </source>
</evidence>
<dbReference type="AlphaFoldDB" id="A0A1T1HE01"/>
<dbReference type="STRING" id="966.BTA35_0200260"/>
<name>A0A1T1HE01_OCELI</name>
<evidence type="ECO:0000256" key="1">
    <source>
        <dbReference type="ARBA" id="ARBA00007274"/>
    </source>
</evidence>
<dbReference type="EMBL" id="MTSD02000001">
    <property type="protein sequence ID" value="OOV88032.1"/>
    <property type="molecule type" value="Genomic_DNA"/>
</dbReference>
<comment type="caution">
    <text evidence="2">The sequence shown here is derived from an EMBL/GenBank/DDBJ whole genome shotgun (WGS) entry which is preliminary data.</text>
</comment>
<gene>
    <name evidence="2" type="ORF">BTA35_0200260</name>
</gene>
<comment type="similarity">
    <text evidence="1">Belongs to the transferase hexapeptide repeat family.</text>
</comment>
<dbReference type="PANTHER" id="PTHR43300">
    <property type="entry name" value="ACETYLTRANSFERASE"/>
    <property type="match status" value="1"/>
</dbReference>
<keyword evidence="3" id="KW-1185">Reference proteome</keyword>
<dbReference type="InterPro" id="IPR011004">
    <property type="entry name" value="Trimer_LpxA-like_sf"/>
</dbReference>
<dbReference type="PANTHER" id="PTHR43300:SF11">
    <property type="entry name" value="ACETYLTRANSFERASE RV3034C-RELATED"/>
    <property type="match status" value="1"/>
</dbReference>
<dbReference type="RefSeq" id="WP_077242441.1">
    <property type="nucleotide sequence ID" value="NZ_FXTS01000001.1"/>
</dbReference>
<evidence type="ECO:0000313" key="2">
    <source>
        <dbReference type="EMBL" id="OOV88032.1"/>
    </source>
</evidence>
<reference evidence="2" key="1">
    <citation type="submission" date="2017-02" db="EMBL/GenBank/DDBJ databases">
        <title>Draft Genome Sequence of the Salt Water Bacterium Oceanospirillum linum ATCC 11336.</title>
        <authorList>
            <person name="Trachtenberg A.M."/>
            <person name="Carney J.G."/>
            <person name="Linnane J.D."/>
            <person name="Rheaume B.A."/>
            <person name="Pitts N.L."/>
            <person name="Mykles D.L."/>
            <person name="Maclea K.S."/>
        </authorList>
    </citation>
    <scope>NUCLEOTIDE SEQUENCE [LARGE SCALE GENOMIC DNA]</scope>
    <source>
        <strain evidence="2">ATCC 11336</strain>
    </source>
</reference>
<dbReference type="Gene3D" id="2.160.10.10">
    <property type="entry name" value="Hexapeptide repeat proteins"/>
    <property type="match status" value="1"/>
</dbReference>